<evidence type="ECO:0008006" key="3">
    <source>
        <dbReference type="Google" id="ProtNLM"/>
    </source>
</evidence>
<name>A0A8J2PJ94_9HEXA</name>
<reference evidence="1" key="1">
    <citation type="submission" date="2021-06" db="EMBL/GenBank/DDBJ databases">
        <authorList>
            <person name="Hodson N. C."/>
            <person name="Mongue J. A."/>
            <person name="Jaron S. K."/>
        </authorList>
    </citation>
    <scope>NUCLEOTIDE SEQUENCE</scope>
</reference>
<comment type="caution">
    <text evidence="1">The sequence shown here is derived from an EMBL/GenBank/DDBJ whole genome shotgun (WGS) entry which is preliminary data.</text>
</comment>
<gene>
    <name evidence="1" type="ORF">AFUS01_LOCUS42342</name>
</gene>
<dbReference type="AlphaFoldDB" id="A0A8J2PJ94"/>
<evidence type="ECO:0000313" key="2">
    <source>
        <dbReference type="Proteomes" id="UP000708208"/>
    </source>
</evidence>
<dbReference type="EMBL" id="CAJVCH010566308">
    <property type="protein sequence ID" value="CAG7832663.1"/>
    <property type="molecule type" value="Genomic_DNA"/>
</dbReference>
<dbReference type="Proteomes" id="UP000708208">
    <property type="component" value="Unassembled WGS sequence"/>
</dbReference>
<proteinExistence type="predicted"/>
<organism evidence="1 2">
    <name type="scientific">Allacma fusca</name>
    <dbReference type="NCBI Taxonomy" id="39272"/>
    <lineage>
        <taxon>Eukaryota</taxon>
        <taxon>Metazoa</taxon>
        <taxon>Ecdysozoa</taxon>
        <taxon>Arthropoda</taxon>
        <taxon>Hexapoda</taxon>
        <taxon>Collembola</taxon>
        <taxon>Symphypleona</taxon>
        <taxon>Sminthuridae</taxon>
        <taxon>Allacma</taxon>
    </lineage>
</organism>
<evidence type="ECO:0000313" key="1">
    <source>
        <dbReference type="EMBL" id="CAG7832663.1"/>
    </source>
</evidence>
<keyword evidence="2" id="KW-1185">Reference proteome</keyword>
<sequence>MLGQTGYLMYPLLLREILEKLPVQMQMNWCMRATEFTNETTLEDFEGRRKSGHQLKTCKEFQKQPQKSRWDLVAASKLCFCCLQKGHRSNNCSDLKPCGFDECDKMHHRLLHRDQQKKKSFS</sequence>
<dbReference type="OrthoDB" id="6348136at2759"/>
<accession>A0A8J2PJ94</accession>
<protein>
    <recommendedName>
        <fullName evidence="3">CCHC-type domain-containing protein</fullName>
    </recommendedName>
</protein>